<dbReference type="InterPro" id="IPR000620">
    <property type="entry name" value="EamA_dom"/>
</dbReference>
<dbReference type="AlphaFoldDB" id="A0A7C4AHB7"/>
<dbReference type="Pfam" id="PF00892">
    <property type="entry name" value="EamA"/>
    <property type="match status" value="1"/>
</dbReference>
<feature type="signal peptide" evidence="2">
    <location>
        <begin position="1"/>
        <end position="19"/>
    </location>
</feature>
<sequence length="197" mass="20039">MLRPAAVALLTAPTAAVRAVTSATPLQGAGVALVTAGTVAVGAASRDTATGRITWRGLGLAVLTALGTAGYSLADRKGMSLSPGPSAVEFLFLDYVALCALLTAYCAWKRPSVSGLFSQWRKNRRSVLLVSALMALSYVCVVAALGMGNVVLVTAGRNVGIPLSTLAGGLLLRERVTWGRAAGSLVIFGGLALLVLG</sequence>
<dbReference type="InterPro" id="IPR037185">
    <property type="entry name" value="EmrE-like"/>
</dbReference>
<name>A0A7C4AHB7_9BACT</name>
<dbReference type="EMBL" id="DSRP01000509">
    <property type="protein sequence ID" value="HGG92765.1"/>
    <property type="molecule type" value="Genomic_DNA"/>
</dbReference>
<keyword evidence="1" id="KW-1133">Transmembrane helix</keyword>
<feature type="domain" description="EamA" evidence="3">
    <location>
        <begin position="56"/>
        <end position="195"/>
    </location>
</feature>
<evidence type="ECO:0000256" key="2">
    <source>
        <dbReference type="SAM" id="SignalP"/>
    </source>
</evidence>
<dbReference type="Gene3D" id="1.10.3730.20">
    <property type="match status" value="1"/>
</dbReference>
<evidence type="ECO:0000313" key="4">
    <source>
        <dbReference type="EMBL" id="HGG92765.1"/>
    </source>
</evidence>
<feature type="transmembrane region" description="Helical" evidence="1">
    <location>
        <begin position="86"/>
        <end position="108"/>
    </location>
</feature>
<organism evidence="4">
    <name type="scientific">Fundidesulfovibrio putealis</name>
    <dbReference type="NCBI Taxonomy" id="270496"/>
    <lineage>
        <taxon>Bacteria</taxon>
        <taxon>Pseudomonadati</taxon>
        <taxon>Thermodesulfobacteriota</taxon>
        <taxon>Desulfovibrionia</taxon>
        <taxon>Desulfovibrionales</taxon>
        <taxon>Desulfovibrionaceae</taxon>
        <taxon>Fundidesulfovibrio</taxon>
    </lineage>
</organism>
<gene>
    <name evidence="4" type="ORF">ENR59_07400</name>
</gene>
<accession>A0A7C4AHB7</accession>
<proteinExistence type="predicted"/>
<keyword evidence="2" id="KW-0732">Signal</keyword>
<feature type="chain" id="PRO_5027959079" description="EamA domain-containing protein" evidence="2">
    <location>
        <begin position="20"/>
        <end position="197"/>
    </location>
</feature>
<comment type="caution">
    <text evidence="4">The sequence shown here is derived from an EMBL/GenBank/DDBJ whole genome shotgun (WGS) entry which is preliminary data.</text>
</comment>
<feature type="transmembrane region" description="Helical" evidence="1">
    <location>
        <begin position="57"/>
        <end position="74"/>
    </location>
</feature>
<feature type="transmembrane region" description="Helical" evidence="1">
    <location>
        <begin position="26"/>
        <end position="45"/>
    </location>
</feature>
<dbReference type="SUPFAM" id="SSF103481">
    <property type="entry name" value="Multidrug resistance efflux transporter EmrE"/>
    <property type="match status" value="1"/>
</dbReference>
<keyword evidence="1" id="KW-0472">Membrane</keyword>
<feature type="transmembrane region" description="Helical" evidence="1">
    <location>
        <begin position="176"/>
        <end position="196"/>
    </location>
</feature>
<evidence type="ECO:0000256" key="1">
    <source>
        <dbReference type="SAM" id="Phobius"/>
    </source>
</evidence>
<evidence type="ECO:0000259" key="3">
    <source>
        <dbReference type="Pfam" id="PF00892"/>
    </source>
</evidence>
<feature type="transmembrane region" description="Helical" evidence="1">
    <location>
        <begin position="128"/>
        <end position="156"/>
    </location>
</feature>
<keyword evidence="1" id="KW-0812">Transmembrane</keyword>
<dbReference type="GO" id="GO:0016020">
    <property type="term" value="C:membrane"/>
    <property type="evidence" value="ECO:0007669"/>
    <property type="project" value="InterPro"/>
</dbReference>
<reference evidence="4" key="1">
    <citation type="journal article" date="2020" name="mSystems">
        <title>Genome- and Community-Level Interaction Insights into Carbon Utilization and Element Cycling Functions of Hydrothermarchaeota in Hydrothermal Sediment.</title>
        <authorList>
            <person name="Zhou Z."/>
            <person name="Liu Y."/>
            <person name="Xu W."/>
            <person name="Pan J."/>
            <person name="Luo Z.H."/>
            <person name="Li M."/>
        </authorList>
    </citation>
    <scope>NUCLEOTIDE SEQUENCE [LARGE SCALE GENOMIC DNA]</scope>
    <source>
        <strain evidence="4">SpSt-413</strain>
    </source>
</reference>
<protein>
    <recommendedName>
        <fullName evidence="3">EamA domain-containing protein</fullName>
    </recommendedName>
</protein>